<dbReference type="EMBL" id="LPWH01000111">
    <property type="protein sequence ID" value="POQ99079.1"/>
    <property type="molecule type" value="Genomic_DNA"/>
</dbReference>
<evidence type="ECO:0000313" key="2">
    <source>
        <dbReference type="Proteomes" id="UP000237350"/>
    </source>
</evidence>
<reference evidence="2" key="1">
    <citation type="submission" date="2015-12" db="EMBL/GenBank/DDBJ databases">
        <authorList>
            <person name="Lodha T.D."/>
            <person name="Chintalapati S."/>
            <person name="Chintalapati V.R."/>
            <person name="Sravanthi T."/>
        </authorList>
    </citation>
    <scope>NUCLEOTIDE SEQUENCE [LARGE SCALE GENOMIC DNA]</scope>
    <source>
        <strain evidence="2">JC133</strain>
    </source>
</reference>
<keyword evidence="2" id="KW-1185">Reference proteome</keyword>
<dbReference type="RefSeq" id="WP_181015571.1">
    <property type="nucleotide sequence ID" value="NZ_LPWH01000111.1"/>
</dbReference>
<dbReference type="InterPro" id="IPR008183">
    <property type="entry name" value="Aldose_1/G6P_1-epimerase"/>
</dbReference>
<dbReference type="InterPro" id="IPR014718">
    <property type="entry name" value="GH-type_carb-bd"/>
</dbReference>
<sequence>MIRRLERPSGARLSVDLSRGGAVRDLRLVPEGSREGALAVLDDGSSSEESARWFCGRLLVPFNDRIPRGEYRWQGRFFQLPPNDPDGTDAIHGFLYETPLKALKIQECSRESVLFLEGALEPREGYPFPLFLEVTYTLRDDSLLVDLLVKNTGPETAPVALGWHPYFSLPEADRVDRLALEIPAPCYYQVDRDLIPTGETPSVEGSPRDFRTPRLIGDDEIDLAWPLDGSPRDGSRVVLHGVRHRLELWCDDAFGTVQVFIPPHRRSIALEPVTGPADAFNRPVAGSPGVLPGAFLRGRARVRLRPSTQEQTPAMARS</sequence>
<dbReference type="Proteomes" id="UP000237350">
    <property type="component" value="Unassembled WGS sequence"/>
</dbReference>
<dbReference type="AlphaFoldDB" id="A0A2S4JHY5"/>
<gene>
    <name evidence="1" type="ORF">AU468_10705</name>
</gene>
<comment type="caution">
    <text evidence="1">The sequence shown here is derived from an EMBL/GenBank/DDBJ whole genome shotgun (WGS) entry which is preliminary data.</text>
</comment>
<dbReference type="GO" id="GO:0033499">
    <property type="term" value="P:galactose catabolic process via UDP-galactose, Leloir pathway"/>
    <property type="evidence" value="ECO:0007669"/>
    <property type="project" value="TreeGrafter"/>
</dbReference>
<dbReference type="Pfam" id="PF01263">
    <property type="entry name" value="Aldose_epim"/>
    <property type="match status" value="1"/>
</dbReference>
<evidence type="ECO:0000313" key="1">
    <source>
        <dbReference type="EMBL" id="POQ99079.1"/>
    </source>
</evidence>
<dbReference type="SUPFAM" id="SSF74650">
    <property type="entry name" value="Galactose mutarotase-like"/>
    <property type="match status" value="1"/>
</dbReference>
<dbReference type="InterPro" id="IPR011013">
    <property type="entry name" value="Gal_mutarotase_sf_dom"/>
</dbReference>
<dbReference type="GO" id="GO:0004034">
    <property type="term" value="F:aldose 1-epimerase activity"/>
    <property type="evidence" value="ECO:0007669"/>
    <property type="project" value="TreeGrafter"/>
</dbReference>
<proteinExistence type="predicted"/>
<dbReference type="Gene3D" id="2.70.98.10">
    <property type="match status" value="1"/>
</dbReference>
<evidence type="ECO:0008006" key="3">
    <source>
        <dbReference type="Google" id="ProtNLM"/>
    </source>
</evidence>
<dbReference type="GO" id="GO:0030246">
    <property type="term" value="F:carbohydrate binding"/>
    <property type="evidence" value="ECO:0007669"/>
    <property type="project" value="InterPro"/>
</dbReference>
<accession>A0A2S4JHY5</accession>
<protein>
    <recommendedName>
        <fullName evidence="3">Aldose epimerase</fullName>
    </recommendedName>
</protein>
<dbReference type="PANTHER" id="PTHR10091:SF0">
    <property type="entry name" value="GALACTOSE MUTAROTASE"/>
    <property type="match status" value="1"/>
</dbReference>
<dbReference type="GO" id="GO:0006006">
    <property type="term" value="P:glucose metabolic process"/>
    <property type="evidence" value="ECO:0007669"/>
    <property type="project" value="TreeGrafter"/>
</dbReference>
<dbReference type="PANTHER" id="PTHR10091">
    <property type="entry name" value="ALDOSE-1-EPIMERASE"/>
    <property type="match status" value="1"/>
</dbReference>
<organism evidence="1 2">
    <name type="scientific">Alkalispirochaeta sphaeroplastigenens</name>
    <dbReference type="NCBI Taxonomy" id="1187066"/>
    <lineage>
        <taxon>Bacteria</taxon>
        <taxon>Pseudomonadati</taxon>
        <taxon>Spirochaetota</taxon>
        <taxon>Spirochaetia</taxon>
        <taxon>Spirochaetales</taxon>
        <taxon>Spirochaetaceae</taxon>
        <taxon>Alkalispirochaeta</taxon>
    </lineage>
</organism>
<name>A0A2S4JHY5_9SPIO</name>